<dbReference type="Pfam" id="PF01210">
    <property type="entry name" value="NAD_Gly3P_dh_N"/>
    <property type="match status" value="1"/>
</dbReference>
<dbReference type="GO" id="GO:0047952">
    <property type="term" value="F:glycerol-3-phosphate dehydrogenase [NAD(P)+] activity"/>
    <property type="evidence" value="ECO:0007669"/>
    <property type="project" value="UniProtKB-EC"/>
</dbReference>
<protein>
    <submittedName>
        <fullName evidence="2">NAD(P)H-dependent glycerol-3-phosphate dehydrogenase</fullName>
        <ecNumber evidence="2">1.1.1.94</ecNumber>
    </submittedName>
</protein>
<gene>
    <name evidence="2" type="primary">gpsA</name>
    <name evidence="2" type="ORF">A245_09466</name>
</gene>
<evidence type="ECO:0000259" key="1">
    <source>
        <dbReference type="Pfam" id="PF01210"/>
    </source>
</evidence>
<keyword evidence="2" id="KW-0560">Oxidoreductase</keyword>
<organism evidence="2 3">
    <name type="scientific">Pseudomonas syringae pv. actinidiae ICMP 19096</name>
    <dbReference type="NCBI Taxonomy" id="1194405"/>
    <lineage>
        <taxon>Bacteria</taxon>
        <taxon>Pseudomonadati</taxon>
        <taxon>Pseudomonadota</taxon>
        <taxon>Gammaproteobacteria</taxon>
        <taxon>Pseudomonadales</taxon>
        <taxon>Pseudomonadaceae</taxon>
        <taxon>Pseudomonas</taxon>
        <taxon>Pseudomonas syringae</taxon>
    </lineage>
</organism>
<proteinExistence type="predicted"/>
<dbReference type="GO" id="GO:0046168">
    <property type="term" value="P:glycerol-3-phosphate catabolic process"/>
    <property type="evidence" value="ECO:0007669"/>
    <property type="project" value="InterPro"/>
</dbReference>
<dbReference type="SUPFAM" id="SSF51735">
    <property type="entry name" value="NAD(P)-binding Rossmann-fold domains"/>
    <property type="match status" value="1"/>
</dbReference>
<dbReference type="InterPro" id="IPR011128">
    <property type="entry name" value="G3P_DH_NAD-dep_N"/>
</dbReference>
<feature type="non-terminal residue" evidence="2">
    <location>
        <position position="70"/>
    </location>
</feature>
<reference evidence="2 3" key="1">
    <citation type="journal article" date="2013" name="PLoS Pathog.">
        <title>Genomic analysis of the Kiwifruit pathogen Pseudomonas syringae pv. actinidiae provides insight into the origins of an emergent plant disease.</title>
        <authorList>
            <person name="McCann H.C."/>
            <person name="Rikkerink E.H."/>
            <person name="Bertels F."/>
            <person name="Fiers M."/>
            <person name="Lu A."/>
            <person name="Rees-George J."/>
            <person name="Andersen M.T."/>
            <person name="Gleave A.P."/>
            <person name="Haubold B."/>
            <person name="Wohlers M.W."/>
            <person name="Guttman D.S."/>
            <person name="Wang P.W."/>
            <person name="Straub C."/>
            <person name="Vanneste J.L."/>
            <person name="Rainey P.B."/>
            <person name="Templeton M.D."/>
        </authorList>
    </citation>
    <scope>NUCLEOTIDE SEQUENCE [LARGE SCALE GENOMIC DNA]</scope>
    <source>
        <strain evidence="2 3">ICMP 19096</strain>
    </source>
</reference>
<dbReference type="Gene3D" id="3.40.50.720">
    <property type="entry name" value="NAD(P)-binding Rossmann-like Domain"/>
    <property type="match status" value="1"/>
</dbReference>
<dbReference type="InterPro" id="IPR036291">
    <property type="entry name" value="NAD(P)-bd_dom_sf"/>
</dbReference>
<comment type="caution">
    <text evidence="2">The sequence shown here is derived from an EMBL/GenBank/DDBJ whole genome shotgun (WGS) entry which is preliminary data.</text>
</comment>
<dbReference type="GO" id="GO:0051287">
    <property type="term" value="F:NAD binding"/>
    <property type="evidence" value="ECO:0007669"/>
    <property type="project" value="InterPro"/>
</dbReference>
<accession>A0A656K166</accession>
<dbReference type="EC" id="1.1.1.94" evidence="2"/>
<dbReference type="AlphaFoldDB" id="A0A656K166"/>
<feature type="domain" description="Glycerol-3-phosphate dehydrogenase NAD-dependent N-terminal" evidence="1">
    <location>
        <begin position="7"/>
        <end position="69"/>
    </location>
</feature>
<sequence>MTTQQPIAVLGGGSFGTAIANLLAENGHQVRQWMRDPEQAEAIRINRENPRYLKGIKVRPEVEPVTDLTA</sequence>
<dbReference type="Proteomes" id="UP000018849">
    <property type="component" value="Unassembled WGS sequence"/>
</dbReference>
<evidence type="ECO:0000313" key="3">
    <source>
        <dbReference type="Proteomes" id="UP000018849"/>
    </source>
</evidence>
<evidence type="ECO:0000313" key="2">
    <source>
        <dbReference type="EMBL" id="EPN64970.1"/>
    </source>
</evidence>
<dbReference type="EMBL" id="AOKF01000782">
    <property type="protein sequence ID" value="EPN64970.1"/>
    <property type="molecule type" value="Genomic_DNA"/>
</dbReference>
<name>A0A656K166_PSESF</name>